<dbReference type="HAMAP" id="MF_00801">
    <property type="entry name" value="Endonuclease_5"/>
    <property type="match status" value="1"/>
</dbReference>
<evidence type="ECO:0000256" key="3">
    <source>
        <dbReference type="ARBA" id="ARBA00022490"/>
    </source>
</evidence>
<dbReference type="Gene3D" id="3.30.2170.10">
    <property type="entry name" value="archaeoglobus fulgidus dsm 4304 superfamily"/>
    <property type="match status" value="1"/>
</dbReference>
<evidence type="ECO:0000256" key="4">
    <source>
        <dbReference type="ARBA" id="ARBA00022722"/>
    </source>
</evidence>
<dbReference type="GO" id="GO:0000287">
    <property type="term" value="F:magnesium ion binding"/>
    <property type="evidence" value="ECO:0007669"/>
    <property type="project" value="UniProtKB-UniRule"/>
</dbReference>
<comment type="similarity">
    <text evidence="7">Belongs to the endonuclease V family.</text>
</comment>
<name>A0A7J2U4N4_9CREN</name>
<feature type="site" description="Interaction with target DNA" evidence="7">
    <location>
        <position position="74"/>
    </location>
</feature>
<keyword evidence="7" id="KW-0460">Magnesium</keyword>
<keyword evidence="7" id="KW-0234">DNA repair</keyword>
<dbReference type="EC" id="3.1.21.7" evidence="7"/>
<dbReference type="EMBL" id="DSEU01000040">
    <property type="protein sequence ID" value="HEM67162.1"/>
    <property type="molecule type" value="Genomic_DNA"/>
</dbReference>
<keyword evidence="4 7" id="KW-0540">Nuclease</keyword>
<comment type="subcellular location">
    <subcellularLocation>
        <location evidence="2 7">Cytoplasm</location>
    </subcellularLocation>
</comment>
<evidence type="ECO:0000256" key="7">
    <source>
        <dbReference type="HAMAP-Rule" id="MF_00801"/>
    </source>
</evidence>
<proteinExistence type="inferred from homology"/>
<keyword evidence="7" id="KW-0227">DNA damage</keyword>
<dbReference type="CDD" id="cd06559">
    <property type="entry name" value="Endonuclease_V"/>
    <property type="match status" value="1"/>
</dbReference>
<gene>
    <name evidence="7" type="primary">nfi</name>
    <name evidence="8" type="ORF">ENO26_06310</name>
</gene>
<comment type="caution">
    <text evidence="8">The sequence shown here is derived from an EMBL/GenBank/DDBJ whole genome shotgun (WGS) entry which is preliminary data.</text>
</comment>
<evidence type="ECO:0000256" key="2">
    <source>
        <dbReference type="ARBA" id="ARBA00004496"/>
    </source>
</evidence>
<dbReference type="PANTHER" id="PTHR28511:SF1">
    <property type="entry name" value="ENDONUCLEASE V"/>
    <property type="match status" value="1"/>
</dbReference>
<dbReference type="GO" id="GO:0003727">
    <property type="term" value="F:single-stranded RNA binding"/>
    <property type="evidence" value="ECO:0007669"/>
    <property type="project" value="TreeGrafter"/>
</dbReference>
<evidence type="ECO:0000256" key="1">
    <source>
        <dbReference type="ARBA" id="ARBA00001835"/>
    </source>
</evidence>
<dbReference type="GO" id="GO:0005737">
    <property type="term" value="C:cytoplasm"/>
    <property type="evidence" value="ECO:0007669"/>
    <property type="project" value="UniProtKB-SubCell"/>
</dbReference>
<accession>A0A7J2U4N4</accession>
<dbReference type="GO" id="GO:0043737">
    <property type="term" value="F:deoxyribonuclease V activity"/>
    <property type="evidence" value="ECO:0007669"/>
    <property type="project" value="UniProtKB-UniRule"/>
</dbReference>
<dbReference type="Pfam" id="PF04493">
    <property type="entry name" value="Endonuclease_5"/>
    <property type="match status" value="1"/>
</dbReference>
<protein>
    <recommendedName>
        <fullName evidence="7">Endonuclease V</fullName>
        <ecNumber evidence="7">3.1.21.7</ecNumber>
    </recommendedName>
    <alternativeName>
        <fullName evidence="7">Deoxyinosine 3'endonuclease</fullName>
    </alternativeName>
    <alternativeName>
        <fullName evidence="7">Deoxyribonuclease V</fullName>
        <shortName evidence="7">DNase V</shortName>
    </alternativeName>
</protein>
<keyword evidence="6 7" id="KW-0378">Hydrolase</keyword>
<keyword evidence="5 7" id="KW-0255">Endonuclease</keyword>
<sequence>MIMTFLIENALRAQKILSKLVIIQPINISMINIIAGLDVSYKDGLGCAVAVAYDSKNRALTTYSQYCEKVAIPYIPGFLAFREAPLMIKALLNLMSKIHIDITLVNGHGMAHPRKCGIASHIGVVLNIPTVGVAKSFLYGDVIRIGDNEAIVIDNTIVGYILRRNSKKIYVSIGNKVTAEDAANIVLNLWNYSYILPEPLRLADELSRKTVKKLAAKL</sequence>
<dbReference type="PANTHER" id="PTHR28511">
    <property type="entry name" value="ENDONUCLEASE V"/>
    <property type="match status" value="1"/>
</dbReference>
<comment type="cofactor">
    <cofactor evidence="7">
        <name>Mg(2+)</name>
        <dbReference type="ChEBI" id="CHEBI:18420"/>
    </cofactor>
</comment>
<keyword evidence="3 7" id="KW-0963">Cytoplasm</keyword>
<comment type="catalytic activity">
    <reaction evidence="1 7">
        <text>Endonucleolytic cleavage at apurinic or apyrimidinic sites to products with a 5'-phosphate.</text>
        <dbReference type="EC" id="3.1.21.7"/>
    </reaction>
</comment>
<keyword evidence="7" id="KW-0479">Metal-binding</keyword>
<dbReference type="GO" id="GO:0016891">
    <property type="term" value="F:RNA endonuclease activity producing 5'-phosphomonoesters, hydrolytic mechanism"/>
    <property type="evidence" value="ECO:0007669"/>
    <property type="project" value="TreeGrafter"/>
</dbReference>
<evidence type="ECO:0000256" key="6">
    <source>
        <dbReference type="ARBA" id="ARBA00022801"/>
    </source>
</evidence>
<evidence type="ECO:0000256" key="5">
    <source>
        <dbReference type="ARBA" id="ARBA00022759"/>
    </source>
</evidence>
<feature type="binding site" evidence="7">
    <location>
        <position position="106"/>
    </location>
    <ligand>
        <name>Mg(2+)</name>
        <dbReference type="ChEBI" id="CHEBI:18420"/>
    </ligand>
</feature>
<feature type="binding site" evidence="7">
    <location>
        <position position="38"/>
    </location>
    <ligand>
        <name>Mg(2+)</name>
        <dbReference type="ChEBI" id="CHEBI:18420"/>
    </ligand>
</feature>
<dbReference type="AlphaFoldDB" id="A0A7J2U4N4"/>
<reference evidence="8" key="1">
    <citation type="journal article" date="2020" name="mSystems">
        <title>Genome- and Community-Level Interaction Insights into Carbon Utilization and Element Cycling Functions of Hydrothermarchaeota in Hydrothermal Sediment.</title>
        <authorList>
            <person name="Zhou Z."/>
            <person name="Liu Y."/>
            <person name="Xu W."/>
            <person name="Pan J."/>
            <person name="Luo Z.H."/>
            <person name="Li M."/>
        </authorList>
    </citation>
    <scope>NUCLEOTIDE SEQUENCE [LARGE SCALE GENOMIC DNA]</scope>
    <source>
        <strain evidence="8">SpSt-125</strain>
    </source>
</reference>
<dbReference type="InterPro" id="IPR007581">
    <property type="entry name" value="Endonuclease-V"/>
</dbReference>
<evidence type="ECO:0000313" key="8">
    <source>
        <dbReference type="EMBL" id="HEM67162.1"/>
    </source>
</evidence>
<dbReference type="GO" id="GO:0006281">
    <property type="term" value="P:DNA repair"/>
    <property type="evidence" value="ECO:0007669"/>
    <property type="project" value="UniProtKB-UniRule"/>
</dbReference>
<comment type="function">
    <text evidence="7">DNA repair enzyme involved in the repair of deaminated bases. Selectively cleaves double-stranded DNA at the second phosphodiester bond 3' to a deoxyinosine leaving behind the intact lesion on the nicked DNA.</text>
</comment>
<organism evidence="8">
    <name type="scientific">Ignisphaera aggregans</name>
    <dbReference type="NCBI Taxonomy" id="334771"/>
    <lineage>
        <taxon>Archaea</taxon>
        <taxon>Thermoproteota</taxon>
        <taxon>Thermoprotei</taxon>
        <taxon>Desulfurococcales</taxon>
        <taxon>Desulfurococcaceae</taxon>
        <taxon>Ignisphaera</taxon>
    </lineage>
</organism>